<dbReference type="InterPro" id="IPR003959">
    <property type="entry name" value="ATPase_AAA_core"/>
</dbReference>
<proteinExistence type="predicted"/>
<feature type="compositionally biased region" description="Polar residues" evidence="1">
    <location>
        <begin position="140"/>
        <end position="151"/>
    </location>
</feature>
<dbReference type="PANTHER" id="PTHR46411:SF2">
    <property type="entry name" value="AAA+ ATPASE DOMAIN-CONTAINING PROTEIN"/>
    <property type="match status" value="1"/>
</dbReference>
<feature type="domain" description="ATPase AAA-type core" evidence="2">
    <location>
        <begin position="608"/>
        <end position="735"/>
    </location>
</feature>
<accession>A0ABY6UKH1</accession>
<evidence type="ECO:0000313" key="4">
    <source>
        <dbReference type="Proteomes" id="UP000766486"/>
    </source>
</evidence>
<dbReference type="InterPro" id="IPR027417">
    <property type="entry name" value="P-loop_NTPase"/>
</dbReference>
<organism evidence="3 4">
    <name type="scientific">Bionectria ochroleuca</name>
    <name type="common">Gliocladium roseum</name>
    <dbReference type="NCBI Taxonomy" id="29856"/>
    <lineage>
        <taxon>Eukaryota</taxon>
        <taxon>Fungi</taxon>
        <taxon>Dikarya</taxon>
        <taxon>Ascomycota</taxon>
        <taxon>Pezizomycotina</taxon>
        <taxon>Sordariomycetes</taxon>
        <taxon>Hypocreomycetidae</taxon>
        <taxon>Hypocreales</taxon>
        <taxon>Bionectriaceae</taxon>
        <taxon>Clonostachys</taxon>
    </lineage>
</organism>
<dbReference type="SUPFAM" id="SSF52540">
    <property type="entry name" value="P-loop containing nucleoside triphosphate hydrolases"/>
    <property type="match status" value="1"/>
</dbReference>
<dbReference type="PANTHER" id="PTHR46411">
    <property type="entry name" value="FAMILY ATPASE, PUTATIVE-RELATED"/>
    <property type="match status" value="1"/>
</dbReference>
<protein>
    <recommendedName>
        <fullName evidence="2">ATPase AAA-type core domain-containing protein</fullName>
    </recommendedName>
</protein>
<evidence type="ECO:0000256" key="1">
    <source>
        <dbReference type="SAM" id="MobiDB-lite"/>
    </source>
</evidence>
<sequence>MICNDCFHSVDEGRTSEGETDGAPLHPSEAAISASLDEQLDLQRKNLAELRLILESNKGPLEEEADQPEDQATSSATAYDGSLGPNSHNGQVELLQQKIYEAIERAGGSPEASGIVAALTGLDDLSPSLRKKATGPSPEATPSTKAKGKSSANQAIQKDLAASSIDSFIASYTEPLIFHLVECTDLDPKCDGKAYLDPPRYKKGHLAGDIPVPNRNQLMIQCGNPPFVLYRTFQCSGAGFVTTTQKSSPHPTDEVVSIMDADLLSVLKRISKFTFDSNDEKDLISERQCVRKLSTSYTHYFLFHHKRKICDKASGAPDGSPIKLFAQWLQTDPNPMYTQCEALFPKRLVSSITLSWLFPINGVLVVHQGNRKLAYVMDNIGIEGGEDVLLSAWTWAFNGQYVYRVYTVLEVKKPPTDSRSNMKIEDLGVYPIGYASDSTIQQLRDDGKKFWKLKEFGVHAYEGWDYNRETYYTSESRWIVDYDFYLDARGHDDYAKNPKTLPTREFDCWGNDLLEPMDAQKTLLPRGIHAYNLKEQKWMYLSVNQLRPVAWNKDTFNNRLILPQRTKSMLKALVTTKIPDKKPPGITETQQDRANSLISRNGRALIMHFHGGPGTGKTFAAAELAGMPLLRVICASLGTTVLDLADKQSEYLNRARKWDSIVVFEGLDACLENDILASGKHEMGFQSHAEIFTKIRLAFFDGIEGYPGIVILTSSGAQAMDGKYVSRCQVTVNFPPLDKPVRRSVWKHCLDQLRTESGISCTQGLQSHVAALSCFQLNGKQINNVLMTARQMALHEKSKLEFKHLRDAAEMATEFDSPQE</sequence>
<evidence type="ECO:0000259" key="2">
    <source>
        <dbReference type="Pfam" id="PF00004"/>
    </source>
</evidence>
<dbReference type="Proteomes" id="UP000766486">
    <property type="component" value="Unassembled WGS sequence"/>
</dbReference>
<feature type="region of interest" description="Disordered" evidence="1">
    <location>
        <begin position="58"/>
        <end position="88"/>
    </location>
</feature>
<reference evidence="3 4" key="1">
    <citation type="submission" date="2019-06" db="EMBL/GenBank/DDBJ databases">
        <authorList>
            <person name="Broberg M."/>
        </authorList>
    </citation>
    <scope>NUCLEOTIDE SEQUENCE [LARGE SCALE GENOMIC DNA]</scope>
</reference>
<dbReference type="Gene3D" id="3.40.50.300">
    <property type="entry name" value="P-loop containing nucleotide triphosphate hydrolases"/>
    <property type="match status" value="1"/>
</dbReference>
<feature type="region of interest" description="Disordered" evidence="1">
    <location>
        <begin position="126"/>
        <end position="151"/>
    </location>
</feature>
<comment type="caution">
    <text evidence="3">The sequence shown here is derived from an EMBL/GenBank/DDBJ whole genome shotgun (WGS) entry which is preliminary data.</text>
</comment>
<name>A0ABY6UKH1_BIOOC</name>
<gene>
    <name evidence="3" type="ORF">CLO192961_LOCUS300600</name>
</gene>
<evidence type="ECO:0000313" key="3">
    <source>
        <dbReference type="EMBL" id="VUC31289.1"/>
    </source>
</evidence>
<dbReference type="Pfam" id="PF00004">
    <property type="entry name" value="AAA"/>
    <property type="match status" value="1"/>
</dbReference>
<keyword evidence="4" id="KW-1185">Reference proteome</keyword>
<dbReference type="EMBL" id="CABFNS010000830">
    <property type="protein sequence ID" value="VUC31289.1"/>
    <property type="molecule type" value="Genomic_DNA"/>
</dbReference>